<comment type="caution">
    <text evidence="4">The sequence shown here is derived from an EMBL/GenBank/DDBJ whole genome shotgun (WGS) entry which is preliminary data.</text>
</comment>
<dbReference type="GO" id="GO:0003723">
    <property type="term" value="F:RNA binding"/>
    <property type="evidence" value="ECO:0007669"/>
    <property type="project" value="UniProtKB-KW"/>
</dbReference>
<feature type="compositionally biased region" description="Polar residues" evidence="2">
    <location>
        <begin position="149"/>
        <end position="162"/>
    </location>
</feature>
<evidence type="ECO:0000313" key="5">
    <source>
        <dbReference type="Proteomes" id="UP000719412"/>
    </source>
</evidence>
<feature type="transmembrane region" description="Helical" evidence="3">
    <location>
        <begin position="193"/>
        <end position="211"/>
    </location>
</feature>
<dbReference type="InterPro" id="IPR035979">
    <property type="entry name" value="RBD_domain_sf"/>
</dbReference>
<reference evidence="4" key="2">
    <citation type="submission" date="2021-08" db="EMBL/GenBank/DDBJ databases">
        <authorList>
            <person name="Eriksson T."/>
        </authorList>
    </citation>
    <scope>NUCLEOTIDE SEQUENCE</scope>
    <source>
        <strain evidence="4">Stoneville</strain>
        <tissue evidence="4">Whole head</tissue>
    </source>
</reference>
<protein>
    <recommendedName>
        <fullName evidence="6">RRM domain-containing protein</fullName>
    </recommendedName>
</protein>
<keyword evidence="5" id="KW-1185">Reference proteome</keyword>
<accession>A0A8J6HBJ3</accession>
<feature type="region of interest" description="Disordered" evidence="2">
    <location>
        <begin position="133"/>
        <end position="162"/>
    </location>
</feature>
<dbReference type="Proteomes" id="UP000719412">
    <property type="component" value="Unassembled WGS sequence"/>
</dbReference>
<keyword evidence="3" id="KW-0472">Membrane</keyword>
<dbReference type="AlphaFoldDB" id="A0A8J6HBJ3"/>
<proteinExistence type="predicted"/>
<keyword evidence="1" id="KW-0694">RNA-binding</keyword>
<dbReference type="EMBL" id="JABDTM020026690">
    <property type="protein sequence ID" value="KAH0811620.1"/>
    <property type="molecule type" value="Genomic_DNA"/>
</dbReference>
<dbReference type="PANTHER" id="PTHR13968">
    <property type="entry name" value="HETEROGENEOUS NUCLEAR RIBONUCLEOPROTEIN"/>
    <property type="match status" value="1"/>
</dbReference>
<organism evidence="4 5">
    <name type="scientific">Tenebrio molitor</name>
    <name type="common">Yellow mealworm beetle</name>
    <dbReference type="NCBI Taxonomy" id="7067"/>
    <lineage>
        <taxon>Eukaryota</taxon>
        <taxon>Metazoa</taxon>
        <taxon>Ecdysozoa</taxon>
        <taxon>Arthropoda</taxon>
        <taxon>Hexapoda</taxon>
        <taxon>Insecta</taxon>
        <taxon>Pterygota</taxon>
        <taxon>Neoptera</taxon>
        <taxon>Endopterygota</taxon>
        <taxon>Coleoptera</taxon>
        <taxon>Polyphaga</taxon>
        <taxon>Cucujiformia</taxon>
        <taxon>Tenebrionidae</taxon>
        <taxon>Tenebrio</taxon>
    </lineage>
</organism>
<keyword evidence="3" id="KW-1133">Transmembrane helix</keyword>
<evidence type="ECO:0000256" key="1">
    <source>
        <dbReference type="ARBA" id="ARBA00022884"/>
    </source>
</evidence>
<feature type="compositionally biased region" description="Basic residues" evidence="2">
    <location>
        <begin position="133"/>
        <end position="143"/>
    </location>
</feature>
<dbReference type="SUPFAM" id="SSF54928">
    <property type="entry name" value="RNA-binding domain, RBD"/>
    <property type="match status" value="1"/>
</dbReference>
<gene>
    <name evidence="4" type="ORF">GEV33_011173</name>
</gene>
<evidence type="ECO:0000256" key="2">
    <source>
        <dbReference type="SAM" id="MobiDB-lite"/>
    </source>
</evidence>
<reference evidence="4" key="1">
    <citation type="journal article" date="2020" name="J Insects Food Feed">
        <title>The yellow mealworm (Tenebrio molitor) genome: a resource for the emerging insects as food and feed industry.</title>
        <authorList>
            <person name="Eriksson T."/>
            <person name="Andere A."/>
            <person name="Kelstrup H."/>
            <person name="Emery V."/>
            <person name="Picard C."/>
        </authorList>
    </citation>
    <scope>NUCLEOTIDE SEQUENCE</scope>
    <source>
        <strain evidence="4">Stoneville</strain>
        <tissue evidence="4">Whole head</tissue>
    </source>
</reference>
<evidence type="ECO:0008006" key="6">
    <source>
        <dbReference type="Google" id="ProtNLM"/>
    </source>
</evidence>
<sequence>MNFKSPRRNDQFWSLGCSFEPGVNEDPKLEGARFGRRERFMPIMDQGSTKTRNWRARTISAWKEFSRRIKLRERIDMSVEGPYISYGGAEGKTRVAASRPGTSHYEQSYIHEVAGMKHQNRAAAALQVPRYGARRPRGRRRREHLAQEVINQGGNKNRTGNKSMAKTNQELIMVLVGPSSGLIAGWASDNFLICLFLPVRFILGIFASLIARRRRATSRTSALAVDAAGIIRSKGSRFRPGQIELWEKLARYRELFEYHFLISCLDFRRNIALIGEDASLMQSFDRHKYQSDGSIFGRGWVRAVGNPIRGPRDGNEVSDEKWMKSPVNLLATHPESNQGNWEEEIPGRGTTLIGTGFWREDQQGFRFGLGNIKHRQLYQHSSELRCEILKDREGWKSFWRYPCKIYDQILYILDRIGIDLRGVKFRCIARKTAVNIKSGPRTPRRILAHHFVSFPGISMHKGYAFVQFTNPFDARSACLGEDGRTVLSQILVSQRRKVVRLACDDFKERASDLHAKTYPPIFLRPKTVSLKIITLERTMLSRSDNMLETETCTNKI</sequence>
<name>A0A8J6HBJ3_TENMO</name>
<dbReference type="InterPro" id="IPR051186">
    <property type="entry name" value="RRM_HNRPC/RALY_subfam"/>
</dbReference>
<evidence type="ECO:0000256" key="3">
    <source>
        <dbReference type="SAM" id="Phobius"/>
    </source>
</evidence>
<keyword evidence="3" id="KW-0812">Transmembrane</keyword>
<dbReference type="PANTHER" id="PTHR13968:SF26">
    <property type="entry name" value="RRM DOMAIN-CONTAINING PROTEIN"/>
    <property type="match status" value="1"/>
</dbReference>
<evidence type="ECO:0000313" key="4">
    <source>
        <dbReference type="EMBL" id="KAH0811620.1"/>
    </source>
</evidence>
<feature type="transmembrane region" description="Helical" evidence="3">
    <location>
        <begin position="171"/>
        <end position="187"/>
    </location>
</feature>
<dbReference type="GO" id="GO:0005634">
    <property type="term" value="C:nucleus"/>
    <property type="evidence" value="ECO:0007669"/>
    <property type="project" value="TreeGrafter"/>
</dbReference>